<gene>
    <name evidence="1" type="ORF">LCGC14_1475370</name>
</gene>
<name>A0A0F9JX31_9ZZZZ</name>
<organism evidence="1">
    <name type="scientific">marine sediment metagenome</name>
    <dbReference type="NCBI Taxonomy" id="412755"/>
    <lineage>
        <taxon>unclassified sequences</taxon>
        <taxon>metagenomes</taxon>
        <taxon>ecological metagenomes</taxon>
    </lineage>
</organism>
<sequence length="78" mass="9124">MSFQHTIGERVKREINIYHPEKGIRFGIVIKRYSRPEKKYANLGITLGPYPELYDVKWDDGSFEEGFLPHGIDKVQSQ</sequence>
<protein>
    <submittedName>
        <fullName evidence="1">Uncharacterized protein</fullName>
    </submittedName>
</protein>
<evidence type="ECO:0000313" key="1">
    <source>
        <dbReference type="EMBL" id="KKM67021.1"/>
    </source>
</evidence>
<comment type="caution">
    <text evidence="1">The sequence shown here is derived from an EMBL/GenBank/DDBJ whole genome shotgun (WGS) entry which is preliminary data.</text>
</comment>
<dbReference type="EMBL" id="LAZR01010424">
    <property type="protein sequence ID" value="KKM67021.1"/>
    <property type="molecule type" value="Genomic_DNA"/>
</dbReference>
<dbReference type="AlphaFoldDB" id="A0A0F9JX31"/>
<proteinExistence type="predicted"/>
<reference evidence="1" key="1">
    <citation type="journal article" date="2015" name="Nature">
        <title>Complex archaea that bridge the gap between prokaryotes and eukaryotes.</title>
        <authorList>
            <person name="Spang A."/>
            <person name="Saw J.H."/>
            <person name="Jorgensen S.L."/>
            <person name="Zaremba-Niedzwiedzka K."/>
            <person name="Martijn J."/>
            <person name="Lind A.E."/>
            <person name="van Eijk R."/>
            <person name="Schleper C."/>
            <person name="Guy L."/>
            <person name="Ettema T.J."/>
        </authorList>
    </citation>
    <scope>NUCLEOTIDE SEQUENCE</scope>
</reference>
<accession>A0A0F9JX31</accession>